<sequence length="345" mass="38656">MAPGVTARIYAELKNAHTSHPVISEDEGPDLGSLGGLLEGGDSAAKSAIAAWYLASKKKNEGGDEKYCHFFYYWVGQMLNSSNRDESFSLYVNLIYNQLEGVNVNGVKCPNITTTDNVTWSLFQKRKTVFDYYHDYDTIQQQLLQQDGDGNWCESTHVDYLKAISLVYNDVLTSCANDNNDPCCVKYNREVKSAAGDGNDDKYELLLKQSCAAAATEKESEQFTTLQGTDSTTATIPIVSSVLGIMSLPTIVFFLYKYTNLFSGLHGTLSPTSRRKKREGSFRHELNTLTEHDSLTEYSTDYSTEMNSIRTYSMTEYSAPPPSSRRRNNSNGQQPQRTNISYHPR</sequence>
<feature type="compositionally biased region" description="Polar residues" evidence="1">
    <location>
        <begin position="332"/>
        <end position="345"/>
    </location>
</feature>
<dbReference type="Pfam" id="PF05795">
    <property type="entry name" value="Plasmodium_Vir"/>
    <property type="match status" value="1"/>
</dbReference>
<evidence type="ECO:0000313" key="3">
    <source>
        <dbReference type="EMBL" id="ANQ10751.1"/>
    </source>
</evidence>
<dbReference type="RefSeq" id="XP_019917446.1">
    <property type="nucleotide sequence ID" value="XM_020061676.1"/>
</dbReference>
<dbReference type="VEuPathDB" id="PlasmoDB:PCOAH_00048930"/>
<feature type="region of interest" description="Disordered" evidence="1">
    <location>
        <begin position="315"/>
        <end position="345"/>
    </location>
</feature>
<protein>
    <submittedName>
        <fullName evidence="3">KIR protein</fullName>
    </submittedName>
</protein>
<dbReference type="GeneID" id="30911624"/>
<evidence type="ECO:0000313" key="4">
    <source>
        <dbReference type="Proteomes" id="UP000092716"/>
    </source>
</evidence>
<dbReference type="EMBL" id="CP016251">
    <property type="protein sequence ID" value="ANQ10751.1"/>
    <property type="molecule type" value="Genomic_DNA"/>
</dbReference>
<keyword evidence="2" id="KW-1133">Transmembrane helix</keyword>
<name>A0A1B1E6X7_9APIC</name>
<proteinExistence type="predicted"/>
<evidence type="ECO:0000256" key="1">
    <source>
        <dbReference type="SAM" id="MobiDB-lite"/>
    </source>
</evidence>
<dbReference type="AlphaFoldDB" id="A0A1B1E6X7"/>
<dbReference type="Proteomes" id="UP000092716">
    <property type="component" value="Chromosome 13"/>
</dbReference>
<keyword evidence="4" id="KW-1185">Reference proteome</keyword>
<keyword evidence="2" id="KW-0812">Transmembrane</keyword>
<evidence type="ECO:0000256" key="2">
    <source>
        <dbReference type="SAM" id="Phobius"/>
    </source>
</evidence>
<reference evidence="4" key="1">
    <citation type="submission" date="2016-06" db="EMBL/GenBank/DDBJ databases">
        <title>First high quality genome sequence of Plasmodium coatneyi using continuous long reads from single molecule, real-time sequencing.</title>
        <authorList>
            <person name="Chien J.-T."/>
            <person name="Pakala S.B."/>
            <person name="Geraldo J.A."/>
            <person name="Lapp S.A."/>
            <person name="Barnwell J.W."/>
            <person name="Kissinger J.C."/>
            <person name="Galinski M.R."/>
            <person name="Humphrey J.C."/>
        </authorList>
    </citation>
    <scope>NUCLEOTIDE SEQUENCE [LARGE SCALE GENOMIC DNA]</scope>
    <source>
        <strain evidence="4">Hackeri</strain>
    </source>
</reference>
<dbReference type="InterPro" id="IPR008780">
    <property type="entry name" value="Plasmodium_Vir"/>
</dbReference>
<keyword evidence="2" id="KW-0472">Membrane</keyword>
<feature type="transmembrane region" description="Helical" evidence="2">
    <location>
        <begin position="234"/>
        <end position="256"/>
    </location>
</feature>
<organism evidence="3 4">
    <name type="scientific">Plasmodium coatneyi</name>
    <dbReference type="NCBI Taxonomy" id="208452"/>
    <lineage>
        <taxon>Eukaryota</taxon>
        <taxon>Sar</taxon>
        <taxon>Alveolata</taxon>
        <taxon>Apicomplexa</taxon>
        <taxon>Aconoidasida</taxon>
        <taxon>Haemosporida</taxon>
        <taxon>Plasmodiidae</taxon>
        <taxon>Plasmodium</taxon>
    </lineage>
</organism>
<accession>A0A1B1E6X7</accession>
<dbReference type="KEGG" id="pcot:PCOAH_00048930"/>
<gene>
    <name evidence="3" type="ORF">PCOAH_00048930</name>
</gene>